<evidence type="ECO:0000259" key="3">
    <source>
        <dbReference type="Pfam" id="PF16344"/>
    </source>
</evidence>
<feature type="domain" description="Protein FecR C-terminal" evidence="3">
    <location>
        <begin position="276"/>
        <end position="344"/>
    </location>
</feature>
<accession>A0A1I1LSL2</accession>
<dbReference type="AlphaFoldDB" id="A0A1I1LSL2"/>
<proteinExistence type="predicted"/>
<evidence type="ECO:0000313" key="5">
    <source>
        <dbReference type="Proteomes" id="UP000199438"/>
    </source>
</evidence>
<reference evidence="5" key="1">
    <citation type="submission" date="2016-10" db="EMBL/GenBank/DDBJ databases">
        <authorList>
            <person name="Varghese N."/>
            <person name="Submissions S."/>
        </authorList>
    </citation>
    <scope>NUCLEOTIDE SEQUENCE [LARGE SCALE GENOMIC DNA]</scope>
    <source>
        <strain evidence="5">DSM 24499</strain>
    </source>
</reference>
<dbReference type="InterPro" id="IPR006860">
    <property type="entry name" value="FecR"/>
</dbReference>
<sequence length="347" mass="39502">MKKNSNFFFSEEEKQALKQDIIDSAESVKFKERNTRIKRFLGYAAVACVIGIIATVFYSRIPDANASDIERFVQQSKEEINFKSDQVTILLEENQINLSEDSTEVAYSSKGDQLTLGNGKSIQQKVNSKNKAVFNTIIVPYGKRGKLTLSDGTKVWLNSGSRLVYPLVFSKDKREVYLQGEAIFDVAHNKEKAFKVLSDNQEISVLGTVFNVSVYPGDDAQQTVLKEGSVLVTYKEEKKQLKMAPGDFFEYNTASKKIATRKVDPDVYFSWRDGELTLNRTDLGSIVKKLSRYYNVEIAIKNEDLQNETFSGKLDLKETLEDVLLTIRNTSEFQYEYKNNDTLVINR</sequence>
<dbReference type="Proteomes" id="UP000199438">
    <property type="component" value="Unassembled WGS sequence"/>
</dbReference>
<dbReference type="RefSeq" id="WP_092544016.1">
    <property type="nucleotide sequence ID" value="NZ_FOKV01000008.1"/>
</dbReference>
<dbReference type="STRING" id="1334022.SAMN04487907_10830"/>
<dbReference type="Pfam" id="PF16344">
    <property type="entry name" value="FecR_C"/>
    <property type="match status" value="1"/>
</dbReference>
<keyword evidence="5" id="KW-1185">Reference proteome</keyword>
<keyword evidence="1" id="KW-0812">Transmembrane</keyword>
<dbReference type="OrthoDB" id="651134at2"/>
<evidence type="ECO:0000259" key="2">
    <source>
        <dbReference type="Pfam" id="PF04773"/>
    </source>
</evidence>
<dbReference type="FunFam" id="2.60.120.1440:FF:000001">
    <property type="entry name" value="Putative anti-sigma factor"/>
    <property type="match status" value="1"/>
</dbReference>
<evidence type="ECO:0000313" key="4">
    <source>
        <dbReference type="EMBL" id="SFC73283.1"/>
    </source>
</evidence>
<dbReference type="Pfam" id="PF04773">
    <property type="entry name" value="FecR"/>
    <property type="match status" value="1"/>
</dbReference>
<organism evidence="4 5">
    <name type="scientific">Zunongwangia mangrovi</name>
    <dbReference type="NCBI Taxonomy" id="1334022"/>
    <lineage>
        <taxon>Bacteria</taxon>
        <taxon>Pseudomonadati</taxon>
        <taxon>Bacteroidota</taxon>
        <taxon>Flavobacteriia</taxon>
        <taxon>Flavobacteriales</taxon>
        <taxon>Flavobacteriaceae</taxon>
        <taxon>Zunongwangia</taxon>
    </lineage>
</organism>
<feature type="transmembrane region" description="Helical" evidence="1">
    <location>
        <begin position="40"/>
        <end position="58"/>
    </location>
</feature>
<dbReference type="InterPro" id="IPR032508">
    <property type="entry name" value="FecR_C"/>
</dbReference>
<keyword evidence="1" id="KW-0472">Membrane</keyword>
<dbReference type="PANTHER" id="PTHR30273">
    <property type="entry name" value="PERIPLASMIC SIGNAL SENSOR AND SIGMA FACTOR ACTIVATOR FECR-RELATED"/>
    <property type="match status" value="1"/>
</dbReference>
<gene>
    <name evidence="4" type="ORF">SAMN04487907_10830</name>
</gene>
<name>A0A1I1LSL2_9FLAO</name>
<dbReference type="GO" id="GO:0016989">
    <property type="term" value="F:sigma factor antagonist activity"/>
    <property type="evidence" value="ECO:0007669"/>
    <property type="project" value="TreeGrafter"/>
</dbReference>
<keyword evidence="1" id="KW-1133">Transmembrane helix</keyword>
<evidence type="ECO:0000256" key="1">
    <source>
        <dbReference type="SAM" id="Phobius"/>
    </source>
</evidence>
<dbReference type="InterPro" id="IPR012373">
    <property type="entry name" value="Ferrdict_sens_TM"/>
</dbReference>
<dbReference type="Gene3D" id="3.55.50.30">
    <property type="match status" value="1"/>
</dbReference>
<feature type="domain" description="FecR protein" evidence="2">
    <location>
        <begin position="138"/>
        <end position="230"/>
    </location>
</feature>
<dbReference type="EMBL" id="FOKV01000008">
    <property type="protein sequence ID" value="SFC73283.1"/>
    <property type="molecule type" value="Genomic_DNA"/>
</dbReference>
<protein>
    <submittedName>
        <fullName evidence="4">FecR family protein</fullName>
    </submittedName>
</protein>
<dbReference type="Gene3D" id="2.60.120.1440">
    <property type="match status" value="1"/>
</dbReference>
<dbReference type="PANTHER" id="PTHR30273:SF2">
    <property type="entry name" value="PROTEIN FECR"/>
    <property type="match status" value="1"/>
</dbReference>